<dbReference type="InterPro" id="IPR015422">
    <property type="entry name" value="PyrdxlP-dep_Trfase_small"/>
</dbReference>
<dbReference type="InterPro" id="IPR050881">
    <property type="entry name" value="LL-DAP_aminotransferase"/>
</dbReference>
<dbReference type="OrthoDB" id="9802328at2"/>
<dbReference type="GO" id="GO:0030170">
    <property type="term" value="F:pyridoxal phosphate binding"/>
    <property type="evidence" value="ECO:0007669"/>
    <property type="project" value="InterPro"/>
</dbReference>
<comment type="caution">
    <text evidence="6">The sequence shown here is derived from an EMBL/GenBank/DDBJ whole genome shotgun (WGS) entry which is preliminary data.</text>
</comment>
<dbReference type="InterPro" id="IPR015421">
    <property type="entry name" value="PyrdxlP-dep_Trfase_major"/>
</dbReference>
<organism evidence="6 7">
    <name type="scientific">Indibacter alkaliphilus (strain CCUG 57479 / KCTC 22604 / LW1)</name>
    <dbReference type="NCBI Taxonomy" id="1189612"/>
    <lineage>
        <taxon>Bacteria</taxon>
        <taxon>Pseudomonadati</taxon>
        <taxon>Bacteroidota</taxon>
        <taxon>Cytophagia</taxon>
        <taxon>Cytophagales</taxon>
        <taxon>Cyclobacteriaceae</taxon>
    </lineage>
</organism>
<dbReference type="InterPro" id="IPR015424">
    <property type="entry name" value="PyrdxlP-dep_Trfase"/>
</dbReference>
<dbReference type="PANTHER" id="PTHR42832">
    <property type="entry name" value="AMINO ACID AMINOTRANSFERASE"/>
    <property type="match status" value="1"/>
</dbReference>
<evidence type="ECO:0000259" key="5">
    <source>
        <dbReference type="Pfam" id="PF00155"/>
    </source>
</evidence>
<keyword evidence="3 4" id="KW-0808">Transferase</keyword>
<comment type="similarity">
    <text evidence="4">Belongs to the class-I pyridoxal-phosphate-dependent aminotransferase family.</text>
</comment>
<dbReference type="eggNOG" id="COG0436">
    <property type="taxonomic scope" value="Bacteria"/>
</dbReference>
<keyword evidence="7" id="KW-1185">Reference proteome</keyword>
<sequence>MKGFAKRTAEVSEYYFSKKLKEVRRLIEEGVPVINMGIGSPDLPPHPAVIKALQQSASFPESHGYQGYQGIPELRQAISFFYKQNYAVLKDPQTEILPLMGSKEGIMHISMTFLDAGDEVLVPDPGYPTYGAVARLLGAEVKTYPLTAANKWYPDFDVLEKSDLSKVKLMWCNYPHMPSGAKADTVIFQKFINFAKKNQIVLVHDNPYSFVLEREPKSIFQVEGASEVALELNSLSKSSNMAGWRVGMVMGRKDWIQEITKVKSNMDSGMFLGLQKGAIEALMLGNEWYDFLNGTYSARRDLIWDLATLLGLSFEKESSGLFVWAKLPEGSNSLNFVDKLLEKAHLFITPGDIFGSQGSGYVRFSLCLPEEKILEAINRIKSIEPIH</sequence>
<dbReference type="Gene3D" id="3.40.640.10">
    <property type="entry name" value="Type I PLP-dependent aspartate aminotransferase-like (Major domain)"/>
    <property type="match status" value="1"/>
</dbReference>
<proteinExistence type="inferred from homology"/>
<dbReference type="EMBL" id="ALWO02000031">
    <property type="protein sequence ID" value="EOZ96997.1"/>
    <property type="molecule type" value="Genomic_DNA"/>
</dbReference>
<dbReference type="CDD" id="cd00609">
    <property type="entry name" value="AAT_like"/>
    <property type="match status" value="1"/>
</dbReference>
<dbReference type="STRING" id="1189612.A33Q_1915"/>
<dbReference type="SUPFAM" id="SSF53383">
    <property type="entry name" value="PLP-dependent transferases"/>
    <property type="match status" value="1"/>
</dbReference>
<evidence type="ECO:0000313" key="7">
    <source>
        <dbReference type="Proteomes" id="UP000006073"/>
    </source>
</evidence>
<dbReference type="Pfam" id="PF00155">
    <property type="entry name" value="Aminotran_1_2"/>
    <property type="match status" value="1"/>
</dbReference>
<dbReference type="Proteomes" id="UP000006073">
    <property type="component" value="Unassembled WGS sequence"/>
</dbReference>
<dbReference type="Gene3D" id="3.90.1150.10">
    <property type="entry name" value="Aspartate Aminotransferase, domain 1"/>
    <property type="match status" value="1"/>
</dbReference>
<protein>
    <recommendedName>
        <fullName evidence="4">Aminotransferase</fullName>
        <ecNumber evidence="4">2.6.1.-</ecNumber>
    </recommendedName>
</protein>
<evidence type="ECO:0000256" key="2">
    <source>
        <dbReference type="ARBA" id="ARBA00022576"/>
    </source>
</evidence>
<reference evidence="6 7" key="1">
    <citation type="journal article" date="2013" name="Genome Announc.">
        <title>Draft Genome Sequence of Indibacter alkaliphilus Strain LW1T, Isolated from Lonar Lake, a Haloalkaline Lake in the Buldana District of Maharashtra, India.</title>
        <authorList>
            <person name="Singh A."/>
            <person name="Kumar Jangir P."/>
            <person name="Sharma R."/>
            <person name="Singh A."/>
            <person name="Kumar Pinnaka A."/>
            <person name="Shivaji S."/>
        </authorList>
    </citation>
    <scope>NUCLEOTIDE SEQUENCE [LARGE SCALE GENOMIC DNA]</scope>
    <source>
        <strain evidence="7">CCUG 57479 / KCTC 22604 / LW1</strain>
    </source>
</reference>
<dbReference type="InterPro" id="IPR004839">
    <property type="entry name" value="Aminotransferase_I/II_large"/>
</dbReference>
<keyword evidence="2 4" id="KW-0032">Aminotransferase</keyword>
<dbReference type="PANTHER" id="PTHR42832:SF3">
    <property type="entry name" value="L-GLUTAMINE--4-(METHYLSULFANYL)-2-OXOBUTANOATE AMINOTRANSFERASE"/>
    <property type="match status" value="1"/>
</dbReference>
<evidence type="ECO:0000256" key="4">
    <source>
        <dbReference type="RuleBase" id="RU000481"/>
    </source>
</evidence>
<dbReference type="InterPro" id="IPR004838">
    <property type="entry name" value="NHTrfase_class1_PyrdxlP-BS"/>
</dbReference>
<dbReference type="AlphaFoldDB" id="S2DCV2"/>
<dbReference type="RefSeq" id="WP_016254975.1">
    <property type="nucleotide sequence ID" value="NZ_ALWO02000031.1"/>
</dbReference>
<evidence type="ECO:0000256" key="3">
    <source>
        <dbReference type="ARBA" id="ARBA00022679"/>
    </source>
</evidence>
<dbReference type="PROSITE" id="PS00105">
    <property type="entry name" value="AA_TRANSFER_CLASS_1"/>
    <property type="match status" value="1"/>
</dbReference>
<dbReference type="EC" id="2.6.1.-" evidence="4"/>
<evidence type="ECO:0000313" key="6">
    <source>
        <dbReference type="EMBL" id="EOZ96997.1"/>
    </source>
</evidence>
<name>S2DCV2_INDAL</name>
<evidence type="ECO:0000256" key="1">
    <source>
        <dbReference type="ARBA" id="ARBA00001933"/>
    </source>
</evidence>
<gene>
    <name evidence="6" type="ORF">A33Q_1915</name>
</gene>
<comment type="cofactor">
    <cofactor evidence="1 4">
        <name>pyridoxal 5'-phosphate</name>
        <dbReference type="ChEBI" id="CHEBI:597326"/>
    </cofactor>
</comment>
<feature type="domain" description="Aminotransferase class I/classII large" evidence="5">
    <location>
        <begin position="32"/>
        <end position="380"/>
    </location>
</feature>
<dbReference type="GO" id="GO:0008483">
    <property type="term" value="F:transaminase activity"/>
    <property type="evidence" value="ECO:0007669"/>
    <property type="project" value="UniProtKB-KW"/>
</dbReference>
<accession>S2DCV2</accession>